<comment type="caution">
    <text evidence="1">The sequence shown here is derived from an EMBL/GenBank/DDBJ whole genome shotgun (WGS) entry which is preliminary data.</text>
</comment>
<gene>
    <name evidence="1" type="ORF">PR048_000786</name>
</gene>
<evidence type="ECO:0000313" key="2">
    <source>
        <dbReference type="Proteomes" id="UP001159363"/>
    </source>
</evidence>
<accession>A0ABQ9IFL0</accession>
<organism evidence="1 2">
    <name type="scientific">Dryococelus australis</name>
    <dbReference type="NCBI Taxonomy" id="614101"/>
    <lineage>
        <taxon>Eukaryota</taxon>
        <taxon>Metazoa</taxon>
        <taxon>Ecdysozoa</taxon>
        <taxon>Arthropoda</taxon>
        <taxon>Hexapoda</taxon>
        <taxon>Insecta</taxon>
        <taxon>Pterygota</taxon>
        <taxon>Neoptera</taxon>
        <taxon>Polyneoptera</taxon>
        <taxon>Phasmatodea</taxon>
        <taxon>Verophasmatodea</taxon>
        <taxon>Anareolatae</taxon>
        <taxon>Phasmatidae</taxon>
        <taxon>Eurycanthinae</taxon>
        <taxon>Dryococelus</taxon>
    </lineage>
</organism>
<dbReference type="Proteomes" id="UP001159363">
    <property type="component" value="Chromosome 1"/>
</dbReference>
<protein>
    <submittedName>
        <fullName evidence="1">Uncharacterized protein</fullName>
    </submittedName>
</protein>
<evidence type="ECO:0000313" key="1">
    <source>
        <dbReference type="EMBL" id="KAJ8895453.1"/>
    </source>
</evidence>
<keyword evidence="2" id="KW-1185">Reference proteome</keyword>
<name>A0ABQ9IFL0_9NEOP</name>
<dbReference type="EMBL" id="JARBHB010000001">
    <property type="protein sequence ID" value="KAJ8895453.1"/>
    <property type="molecule type" value="Genomic_DNA"/>
</dbReference>
<reference evidence="1 2" key="1">
    <citation type="submission" date="2023-02" db="EMBL/GenBank/DDBJ databases">
        <title>LHISI_Scaffold_Assembly.</title>
        <authorList>
            <person name="Stuart O.P."/>
            <person name="Cleave R."/>
            <person name="Magrath M.J.L."/>
            <person name="Mikheyev A.S."/>
        </authorList>
    </citation>
    <scope>NUCLEOTIDE SEQUENCE [LARGE SCALE GENOMIC DNA]</scope>
    <source>
        <strain evidence="1">Daus_M_001</strain>
        <tissue evidence="1">Leg muscle</tissue>
    </source>
</reference>
<proteinExistence type="predicted"/>
<sequence length="128" mass="14657">MTPAEATAQFSSKNLKTISEGTFKADMPFDCKEIQDYSDLISMYCFNQLIDHVLVNKTRYPFRIYNTGPIASCVSDHNVNVSEEHESKTNQRLKVNYSNLNIYLADKLGSDTLGREKDSDRMYNELIT</sequence>